<dbReference type="eggNOG" id="COG0251">
    <property type="taxonomic scope" value="Bacteria"/>
</dbReference>
<gene>
    <name evidence="2" type="ordered locus">Desti_3493</name>
</gene>
<name>I4C9A3_DESTA</name>
<organism evidence="2 3">
    <name type="scientific">Desulfomonile tiedjei (strain ATCC 49306 / DSM 6799 / DCB-1)</name>
    <dbReference type="NCBI Taxonomy" id="706587"/>
    <lineage>
        <taxon>Bacteria</taxon>
        <taxon>Pseudomonadati</taxon>
        <taxon>Thermodesulfobacteriota</taxon>
        <taxon>Desulfomonilia</taxon>
        <taxon>Desulfomonilales</taxon>
        <taxon>Desulfomonilaceae</taxon>
        <taxon>Desulfomonile</taxon>
    </lineage>
</organism>
<dbReference type="KEGG" id="dti:Desti_3493"/>
<keyword evidence="3" id="KW-1185">Reference proteome</keyword>
<dbReference type="PROSITE" id="PS01094">
    <property type="entry name" value="UPF0076"/>
    <property type="match status" value="1"/>
</dbReference>
<dbReference type="GO" id="GO:0005829">
    <property type="term" value="C:cytosol"/>
    <property type="evidence" value="ECO:0007669"/>
    <property type="project" value="TreeGrafter"/>
</dbReference>
<dbReference type="SUPFAM" id="SSF55298">
    <property type="entry name" value="YjgF-like"/>
    <property type="match status" value="1"/>
</dbReference>
<dbReference type="InterPro" id="IPR006175">
    <property type="entry name" value="YjgF/YER057c/UK114"/>
</dbReference>
<comment type="similarity">
    <text evidence="1">Belongs to the RutC family.</text>
</comment>
<reference evidence="3" key="1">
    <citation type="submission" date="2012-06" db="EMBL/GenBank/DDBJ databases">
        <title>Complete sequence of chromosome of Desulfomonile tiedjei DSM 6799.</title>
        <authorList>
            <person name="Lucas S."/>
            <person name="Copeland A."/>
            <person name="Lapidus A."/>
            <person name="Glavina del Rio T."/>
            <person name="Dalin E."/>
            <person name="Tice H."/>
            <person name="Bruce D."/>
            <person name="Goodwin L."/>
            <person name="Pitluck S."/>
            <person name="Peters L."/>
            <person name="Ovchinnikova G."/>
            <person name="Zeytun A."/>
            <person name="Lu M."/>
            <person name="Kyrpides N."/>
            <person name="Mavromatis K."/>
            <person name="Ivanova N."/>
            <person name="Brettin T."/>
            <person name="Detter J.C."/>
            <person name="Han C."/>
            <person name="Larimer F."/>
            <person name="Land M."/>
            <person name="Hauser L."/>
            <person name="Markowitz V."/>
            <person name="Cheng J.-F."/>
            <person name="Hugenholtz P."/>
            <person name="Woyke T."/>
            <person name="Wu D."/>
            <person name="Spring S."/>
            <person name="Schroeder M."/>
            <person name="Brambilla E."/>
            <person name="Klenk H.-P."/>
            <person name="Eisen J.A."/>
        </authorList>
    </citation>
    <scope>NUCLEOTIDE SEQUENCE [LARGE SCALE GENOMIC DNA]</scope>
    <source>
        <strain evidence="3">ATCC 49306 / DSM 6799 / DCB-1</strain>
    </source>
</reference>
<evidence type="ECO:0000313" key="2">
    <source>
        <dbReference type="EMBL" id="AFM26144.1"/>
    </source>
</evidence>
<dbReference type="PANTHER" id="PTHR11803:SF58">
    <property type="entry name" value="PROTEIN HMF1-RELATED"/>
    <property type="match status" value="1"/>
</dbReference>
<dbReference type="PANTHER" id="PTHR11803">
    <property type="entry name" value="2-IMINOBUTANOATE/2-IMINOPROPANOATE DEAMINASE RIDA"/>
    <property type="match status" value="1"/>
</dbReference>
<dbReference type="InterPro" id="IPR006056">
    <property type="entry name" value="RidA"/>
</dbReference>
<dbReference type="CDD" id="cd00448">
    <property type="entry name" value="YjgF_YER057c_UK114_family"/>
    <property type="match status" value="1"/>
</dbReference>
<dbReference type="Pfam" id="PF01042">
    <property type="entry name" value="Ribonuc_L-PSP"/>
    <property type="match status" value="1"/>
</dbReference>
<dbReference type="NCBIfam" id="TIGR00004">
    <property type="entry name" value="Rid family detoxifying hydrolase"/>
    <property type="match status" value="1"/>
</dbReference>
<dbReference type="HOGENOM" id="CLU_100715_7_3_7"/>
<accession>I4C9A3</accession>
<dbReference type="OrthoDB" id="9808943at2"/>
<dbReference type="GO" id="GO:0019239">
    <property type="term" value="F:deaminase activity"/>
    <property type="evidence" value="ECO:0007669"/>
    <property type="project" value="TreeGrafter"/>
</dbReference>
<sequence>MKKRVIASPEAPTPIGPYSQAIQAGNLVFLSGQIPIDAQTGDVVMGSVEEQAKLVLENIKHVLVAAGTSLDAVVKTTVFLQNMDDFPRVNEVYATFFTDEPPARSCVEVARLPKGVLVEIEAIALVP</sequence>
<dbReference type="InterPro" id="IPR019897">
    <property type="entry name" value="RidA_CS"/>
</dbReference>
<dbReference type="EMBL" id="CP003360">
    <property type="protein sequence ID" value="AFM26144.1"/>
    <property type="molecule type" value="Genomic_DNA"/>
</dbReference>
<evidence type="ECO:0000313" key="3">
    <source>
        <dbReference type="Proteomes" id="UP000006055"/>
    </source>
</evidence>
<dbReference type="FunFam" id="3.30.1330.40:FF:000001">
    <property type="entry name" value="L-PSP family endoribonuclease"/>
    <property type="match status" value="1"/>
</dbReference>
<dbReference type="RefSeq" id="WP_014811276.1">
    <property type="nucleotide sequence ID" value="NC_018025.1"/>
</dbReference>
<dbReference type="PATRIC" id="fig|706587.4.peg.3972"/>
<protein>
    <submittedName>
        <fullName evidence="2">Endoribonuclease L-PSP</fullName>
    </submittedName>
</protein>
<dbReference type="Gene3D" id="3.30.1330.40">
    <property type="entry name" value="RutC-like"/>
    <property type="match status" value="1"/>
</dbReference>
<dbReference type="Proteomes" id="UP000006055">
    <property type="component" value="Chromosome"/>
</dbReference>
<dbReference type="STRING" id="706587.Desti_3493"/>
<proteinExistence type="inferred from homology"/>
<dbReference type="AlphaFoldDB" id="I4C9A3"/>
<evidence type="ECO:0000256" key="1">
    <source>
        <dbReference type="ARBA" id="ARBA00010552"/>
    </source>
</evidence>
<dbReference type="InterPro" id="IPR035959">
    <property type="entry name" value="RutC-like_sf"/>
</dbReference>